<comment type="caution">
    <text evidence="1">The sequence shown here is derived from an EMBL/GenBank/DDBJ whole genome shotgun (WGS) entry which is preliminary data.</text>
</comment>
<keyword evidence="2" id="KW-1185">Reference proteome</keyword>
<proteinExistence type="predicted"/>
<gene>
    <name evidence="1" type="ORF">DdX_12336</name>
</gene>
<evidence type="ECO:0000313" key="2">
    <source>
        <dbReference type="Proteomes" id="UP001201812"/>
    </source>
</evidence>
<dbReference type="AlphaFoldDB" id="A0AAD4MVJ4"/>
<dbReference type="EMBL" id="JAKKPZ010000039">
    <property type="protein sequence ID" value="KAI1707777.1"/>
    <property type="molecule type" value="Genomic_DNA"/>
</dbReference>
<dbReference type="Proteomes" id="UP001201812">
    <property type="component" value="Unassembled WGS sequence"/>
</dbReference>
<evidence type="ECO:0000313" key="1">
    <source>
        <dbReference type="EMBL" id="KAI1707777.1"/>
    </source>
</evidence>
<protein>
    <submittedName>
        <fullName evidence="1">Uncharacterized protein</fullName>
    </submittedName>
</protein>
<accession>A0AAD4MVJ4</accession>
<reference evidence="1" key="1">
    <citation type="submission" date="2022-01" db="EMBL/GenBank/DDBJ databases">
        <title>Genome Sequence Resource for Two Populations of Ditylenchus destructor, the Migratory Endoparasitic Phytonematode.</title>
        <authorList>
            <person name="Zhang H."/>
            <person name="Lin R."/>
            <person name="Xie B."/>
        </authorList>
    </citation>
    <scope>NUCLEOTIDE SEQUENCE</scope>
    <source>
        <strain evidence="1">BazhouSP</strain>
    </source>
</reference>
<sequence length="98" mass="11785">MPLIFDRHFKHEDNPDGSSRTECLCVFPTDNRKCKFVAIRNSGWSLRLDQALREHLRKHHHEKFKEYQERLVAEYEWFFNSFDKTNKQVSEVPSNSSN</sequence>
<name>A0AAD4MVJ4_9BILA</name>
<organism evidence="1 2">
    <name type="scientific">Ditylenchus destructor</name>
    <dbReference type="NCBI Taxonomy" id="166010"/>
    <lineage>
        <taxon>Eukaryota</taxon>
        <taxon>Metazoa</taxon>
        <taxon>Ecdysozoa</taxon>
        <taxon>Nematoda</taxon>
        <taxon>Chromadorea</taxon>
        <taxon>Rhabditida</taxon>
        <taxon>Tylenchina</taxon>
        <taxon>Tylenchomorpha</taxon>
        <taxon>Sphaerularioidea</taxon>
        <taxon>Anguinidae</taxon>
        <taxon>Anguininae</taxon>
        <taxon>Ditylenchus</taxon>
    </lineage>
</organism>